<comment type="subcellular location">
    <subcellularLocation>
        <location evidence="2">Membrane</location>
        <topology evidence="2">Multi-pass membrane protein</topology>
    </subcellularLocation>
</comment>
<evidence type="ECO:0000313" key="15">
    <source>
        <dbReference type="Proteomes" id="UP000006755"/>
    </source>
</evidence>
<dbReference type="InterPro" id="IPR050428">
    <property type="entry name" value="TCS_sensor_his_kinase"/>
</dbReference>
<evidence type="ECO:0000259" key="12">
    <source>
        <dbReference type="PROSITE" id="PS50109"/>
    </source>
</evidence>
<dbReference type="Pfam" id="PF00512">
    <property type="entry name" value="HisKA"/>
    <property type="match status" value="1"/>
</dbReference>
<accession>K2KC42</accession>
<dbReference type="GO" id="GO:0000155">
    <property type="term" value="F:phosphorelay sensor kinase activity"/>
    <property type="evidence" value="ECO:0007669"/>
    <property type="project" value="InterPro"/>
</dbReference>
<keyword evidence="9" id="KW-0067">ATP-binding</keyword>
<evidence type="ECO:0000256" key="8">
    <source>
        <dbReference type="ARBA" id="ARBA00022777"/>
    </source>
</evidence>
<dbReference type="GO" id="GO:0005886">
    <property type="term" value="C:plasma membrane"/>
    <property type="evidence" value="ECO:0007669"/>
    <property type="project" value="TreeGrafter"/>
</dbReference>
<comment type="catalytic activity">
    <reaction evidence="1">
        <text>ATP + protein L-histidine = ADP + protein N-phospho-L-histidine.</text>
        <dbReference type="EC" id="2.7.13.3"/>
    </reaction>
</comment>
<dbReference type="eggNOG" id="COG0642">
    <property type="taxonomic scope" value="Bacteria"/>
</dbReference>
<dbReference type="InterPro" id="IPR036097">
    <property type="entry name" value="HisK_dim/P_sf"/>
</dbReference>
<evidence type="ECO:0000256" key="10">
    <source>
        <dbReference type="ARBA" id="ARBA00022989"/>
    </source>
</evidence>
<dbReference type="PROSITE" id="PS50109">
    <property type="entry name" value="HIS_KIN"/>
    <property type="match status" value="1"/>
</dbReference>
<dbReference type="SUPFAM" id="SSF55874">
    <property type="entry name" value="ATPase domain of HSP90 chaperone/DNA topoisomerase II/histidine kinase"/>
    <property type="match status" value="1"/>
</dbReference>
<evidence type="ECO:0000256" key="11">
    <source>
        <dbReference type="ARBA" id="ARBA00023012"/>
    </source>
</evidence>
<evidence type="ECO:0000313" key="14">
    <source>
        <dbReference type="EMBL" id="EKE74925.1"/>
    </source>
</evidence>
<dbReference type="AlphaFoldDB" id="K2KC42"/>
<keyword evidence="8 14" id="KW-0418">Kinase</keyword>
<sequence length="459" mass="50812">MKSIRRYFALRFVVLFLLVLVAVSIFGYSRAAHEAEELYDAELAQSARIIMGMVEKPLDTARLDAIRDALATASRQSLVSGEAEHDETIFGHHYEKKLLFQVFSPEGDLLFSNLKEDINLKSPGYHWLQSTSGETWRLFTVFDDHDNYWLQTGQLAEVREEITEEAVLKPALWQAGLMTVLVILMSSVLITRGLRPVNSLSAQVARRSPDQLTPLKLQSTPAEVKPLVQALNDLLEALDNTLTRERRFTDDAAHELRTPLAGAQLHLENALEAQDEEQRRQSLTAARNGIARLAHLVGQLLTLARLEGGKQLPKIERVSLAQVAKGLLAEMYPLAARRDQQLALNVDTDWQLEGDRALLAVMVRNLVDNALRYGPEGCEVSIGIGEDHLWVDDAGPGIPQDQREACLARFHRLGADTNTEGAGLGLAIVGEVARRHGLELELGDSPAGGLRATIKKARP</sequence>
<dbReference type="EMBL" id="AMRI01000010">
    <property type="protein sequence ID" value="EKE74925.1"/>
    <property type="molecule type" value="Genomic_DNA"/>
</dbReference>
<dbReference type="PROSITE" id="PS50885">
    <property type="entry name" value="HAMP"/>
    <property type="match status" value="1"/>
</dbReference>
<dbReference type="GO" id="GO:0005524">
    <property type="term" value="F:ATP binding"/>
    <property type="evidence" value="ECO:0007669"/>
    <property type="project" value="UniProtKB-KW"/>
</dbReference>
<dbReference type="EC" id="2.7.13.3" evidence="3"/>
<evidence type="ECO:0000256" key="7">
    <source>
        <dbReference type="ARBA" id="ARBA00022741"/>
    </source>
</evidence>
<dbReference type="InterPro" id="IPR003594">
    <property type="entry name" value="HATPase_dom"/>
</dbReference>
<reference evidence="14 15" key="1">
    <citation type="journal article" date="2012" name="J. Bacteriol.">
        <title>Genome Sequence of Gallaecimonas xiamenensis Type Strain 3-C-1.</title>
        <authorList>
            <person name="Lai Q."/>
            <person name="Wang L."/>
            <person name="Wang W."/>
            <person name="Shao Z."/>
        </authorList>
    </citation>
    <scope>NUCLEOTIDE SEQUENCE [LARGE SCALE GENOMIC DNA]</scope>
    <source>
        <strain evidence="14 15">3-C-1</strain>
    </source>
</reference>
<dbReference type="PANTHER" id="PTHR45436">
    <property type="entry name" value="SENSOR HISTIDINE KINASE YKOH"/>
    <property type="match status" value="1"/>
</dbReference>
<keyword evidence="7" id="KW-0547">Nucleotide-binding</keyword>
<organism evidence="14 15">
    <name type="scientific">Gallaecimonas xiamenensis 3-C-1</name>
    <dbReference type="NCBI Taxonomy" id="745411"/>
    <lineage>
        <taxon>Bacteria</taxon>
        <taxon>Pseudomonadati</taxon>
        <taxon>Pseudomonadota</taxon>
        <taxon>Gammaproteobacteria</taxon>
        <taxon>Enterobacterales</taxon>
        <taxon>Gallaecimonadaceae</taxon>
        <taxon>Gallaecimonas</taxon>
    </lineage>
</organism>
<dbReference type="STRING" id="745411.B3C1_08556"/>
<gene>
    <name evidence="14" type="ORF">B3C1_08556</name>
</gene>
<dbReference type="CDD" id="cd00082">
    <property type="entry name" value="HisKA"/>
    <property type="match status" value="1"/>
</dbReference>
<evidence type="ECO:0000256" key="3">
    <source>
        <dbReference type="ARBA" id="ARBA00012438"/>
    </source>
</evidence>
<keyword evidence="15" id="KW-1185">Reference proteome</keyword>
<dbReference type="PANTHER" id="PTHR45436:SF14">
    <property type="entry name" value="SENSOR PROTEIN QSEC"/>
    <property type="match status" value="1"/>
</dbReference>
<dbReference type="Proteomes" id="UP000006755">
    <property type="component" value="Unassembled WGS sequence"/>
</dbReference>
<keyword evidence="10" id="KW-1133">Transmembrane helix</keyword>
<keyword evidence="11" id="KW-0902">Two-component regulatory system</keyword>
<dbReference type="InterPro" id="IPR003661">
    <property type="entry name" value="HisK_dim/P_dom"/>
</dbReference>
<evidence type="ECO:0000256" key="2">
    <source>
        <dbReference type="ARBA" id="ARBA00004141"/>
    </source>
</evidence>
<dbReference type="OrthoDB" id="9804645at2"/>
<evidence type="ECO:0000256" key="9">
    <source>
        <dbReference type="ARBA" id="ARBA00022840"/>
    </source>
</evidence>
<protein>
    <recommendedName>
        <fullName evidence="3">histidine kinase</fullName>
        <ecNumber evidence="3">2.7.13.3</ecNumber>
    </recommendedName>
</protein>
<dbReference type="Gene3D" id="3.30.565.10">
    <property type="entry name" value="Histidine kinase-like ATPase, C-terminal domain"/>
    <property type="match status" value="1"/>
</dbReference>
<proteinExistence type="predicted"/>
<keyword evidence="6" id="KW-0812">Transmembrane</keyword>
<feature type="domain" description="HAMP" evidence="13">
    <location>
        <begin position="191"/>
        <end position="243"/>
    </location>
</feature>
<dbReference type="InterPro" id="IPR005467">
    <property type="entry name" value="His_kinase_dom"/>
</dbReference>
<evidence type="ECO:0000256" key="4">
    <source>
        <dbReference type="ARBA" id="ARBA00022553"/>
    </source>
</evidence>
<evidence type="ECO:0000256" key="5">
    <source>
        <dbReference type="ARBA" id="ARBA00022679"/>
    </source>
</evidence>
<dbReference type="SUPFAM" id="SSF47384">
    <property type="entry name" value="Homodimeric domain of signal transducing histidine kinase"/>
    <property type="match status" value="1"/>
</dbReference>
<dbReference type="Gene3D" id="1.10.287.130">
    <property type="match status" value="1"/>
</dbReference>
<evidence type="ECO:0000256" key="6">
    <source>
        <dbReference type="ARBA" id="ARBA00022692"/>
    </source>
</evidence>
<name>K2KC42_9GAMM</name>
<dbReference type="Pfam" id="PF02518">
    <property type="entry name" value="HATPase_c"/>
    <property type="match status" value="1"/>
</dbReference>
<dbReference type="SMART" id="SM00388">
    <property type="entry name" value="HisKA"/>
    <property type="match status" value="1"/>
</dbReference>
<keyword evidence="4" id="KW-0597">Phosphoprotein</keyword>
<evidence type="ECO:0000259" key="13">
    <source>
        <dbReference type="PROSITE" id="PS50885"/>
    </source>
</evidence>
<keyword evidence="5" id="KW-0808">Transferase</keyword>
<dbReference type="InterPro" id="IPR003660">
    <property type="entry name" value="HAMP_dom"/>
</dbReference>
<dbReference type="SMART" id="SM00387">
    <property type="entry name" value="HATPase_c"/>
    <property type="match status" value="1"/>
</dbReference>
<keyword evidence="10" id="KW-0472">Membrane</keyword>
<comment type="caution">
    <text evidence="14">The sequence shown here is derived from an EMBL/GenBank/DDBJ whole genome shotgun (WGS) entry which is preliminary data.</text>
</comment>
<dbReference type="InterPro" id="IPR036890">
    <property type="entry name" value="HATPase_C_sf"/>
</dbReference>
<dbReference type="RefSeq" id="WP_008484225.1">
    <property type="nucleotide sequence ID" value="NZ_AMRI01000010.1"/>
</dbReference>
<evidence type="ECO:0000256" key="1">
    <source>
        <dbReference type="ARBA" id="ARBA00000085"/>
    </source>
</evidence>
<feature type="domain" description="Histidine kinase" evidence="12">
    <location>
        <begin position="251"/>
        <end position="459"/>
    </location>
</feature>